<proteinExistence type="predicted"/>
<evidence type="ECO:0000313" key="3">
    <source>
        <dbReference type="EMBL" id="KAK5793800.1"/>
    </source>
</evidence>
<comment type="caution">
    <text evidence="3">The sequence shown here is derived from an EMBL/GenBank/DDBJ whole genome shotgun (WGS) entry which is preliminary data.</text>
</comment>
<sequence length="117" mass="13779">MGHRRWLDGNHKFRFQRTLFDGTEEYRGAPQQTVGSEILFMLKDINFSYGKMNQPPNTQSKRRSRDESDDESDEEDDPNEADLWKKRSIFFSCLIGSIIFYATILMSCILRRMSART</sequence>
<keyword evidence="4" id="KW-1185">Reference proteome</keyword>
<evidence type="ECO:0000313" key="4">
    <source>
        <dbReference type="Proteomes" id="UP001358586"/>
    </source>
</evidence>
<feature type="transmembrane region" description="Helical" evidence="2">
    <location>
        <begin position="89"/>
        <end position="110"/>
    </location>
</feature>
<keyword evidence="2" id="KW-0812">Transmembrane</keyword>
<dbReference type="InterPro" id="IPR004242">
    <property type="entry name" value="Transposase_21"/>
</dbReference>
<name>A0ABR0NFM4_GOSAR</name>
<protein>
    <submittedName>
        <fullName evidence="3">Uncharacterized protein</fullName>
    </submittedName>
</protein>
<dbReference type="EMBL" id="JARKNE010000010">
    <property type="protein sequence ID" value="KAK5793800.1"/>
    <property type="molecule type" value="Genomic_DNA"/>
</dbReference>
<gene>
    <name evidence="3" type="ORF">PVK06_034958</name>
</gene>
<keyword evidence="2" id="KW-0472">Membrane</keyword>
<evidence type="ECO:0000256" key="2">
    <source>
        <dbReference type="SAM" id="Phobius"/>
    </source>
</evidence>
<feature type="compositionally biased region" description="Acidic residues" evidence="1">
    <location>
        <begin position="67"/>
        <end position="80"/>
    </location>
</feature>
<accession>A0ABR0NFM4</accession>
<reference evidence="3 4" key="1">
    <citation type="submission" date="2023-03" db="EMBL/GenBank/DDBJ databases">
        <title>WGS of Gossypium arboreum.</title>
        <authorList>
            <person name="Yu D."/>
        </authorList>
    </citation>
    <scope>NUCLEOTIDE SEQUENCE [LARGE SCALE GENOMIC DNA]</scope>
    <source>
        <tissue evidence="3">Leaf</tissue>
    </source>
</reference>
<dbReference type="Proteomes" id="UP001358586">
    <property type="component" value="Chromosome 10"/>
</dbReference>
<feature type="region of interest" description="Disordered" evidence="1">
    <location>
        <begin position="49"/>
        <end position="80"/>
    </location>
</feature>
<evidence type="ECO:0000256" key="1">
    <source>
        <dbReference type="SAM" id="MobiDB-lite"/>
    </source>
</evidence>
<keyword evidence="2" id="KW-1133">Transmembrane helix</keyword>
<dbReference type="Pfam" id="PF02992">
    <property type="entry name" value="Transposase_21"/>
    <property type="match status" value="1"/>
</dbReference>
<organism evidence="3 4">
    <name type="scientific">Gossypium arboreum</name>
    <name type="common">Tree cotton</name>
    <name type="synonym">Gossypium nanking</name>
    <dbReference type="NCBI Taxonomy" id="29729"/>
    <lineage>
        <taxon>Eukaryota</taxon>
        <taxon>Viridiplantae</taxon>
        <taxon>Streptophyta</taxon>
        <taxon>Embryophyta</taxon>
        <taxon>Tracheophyta</taxon>
        <taxon>Spermatophyta</taxon>
        <taxon>Magnoliopsida</taxon>
        <taxon>eudicotyledons</taxon>
        <taxon>Gunneridae</taxon>
        <taxon>Pentapetalae</taxon>
        <taxon>rosids</taxon>
        <taxon>malvids</taxon>
        <taxon>Malvales</taxon>
        <taxon>Malvaceae</taxon>
        <taxon>Malvoideae</taxon>
        <taxon>Gossypium</taxon>
    </lineage>
</organism>